<accession>A0A918TJP4</accession>
<organism evidence="1 2">
    <name type="scientific">Streptomyces cinnamoneus</name>
    <name type="common">Streptoverticillium cinnamoneum</name>
    <dbReference type="NCBI Taxonomy" id="53446"/>
    <lineage>
        <taxon>Bacteria</taxon>
        <taxon>Bacillati</taxon>
        <taxon>Actinomycetota</taxon>
        <taxon>Actinomycetes</taxon>
        <taxon>Kitasatosporales</taxon>
        <taxon>Streptomycetaceae</taxon>
        <taxon>Streptomyces</taxon>
        <taxon>Streptomyces cinnamoneus group</taxon>
    </lineage>
</organism>
<dbReference type="InterPro" id="IPR046175">
    <property type="entry name" value="DUF6177"/>
</dbReference>
<name>A0A918TJP4_STRCJ</name>
<evidence type="ECO:0000313" key="2">
    <source>
        <dbReference type="Proteomes" id="UP000646244"/>
    </source>
</evidence>
<dbReference type="RefSeq" id="WP_190110117.1">
    <property type="nucleotide sequence ID" value="NZ_BMVB01000008.1"/>
</dbReference>
<comment type="caution">
    <text evidence="1">The sequence shown here is derived from an EMBL/GenBank/DDBJ whole genome shotgun (WGS) entry which is preliminary data.</text>
</comment>
<reference evidence="1" key="2">
    <citation type="submission" date="2020-09" db="EMBL/GenBank/DDBJ databases">
        <authorList>
            <person name="Sun Q."/>
            <person name="Ohkuma M."/>
        </authorList>
    </citation>
    <scope>NUCLEOTIDE SEQUENCE</scope>
    <source>
        <strain evidence="1">JCM 4633</strain>
    </source>
</reference>
<sequence length="479" mass="50709">MTKDVIALTERMPDTASMLAGLLAGGPDLHVQTVGEGAVVQLCDAEGRPLVSIEAPLLLQVPGEAARLLGPEAEPPSGTAWWIEARAATSVPAAEALAGLFAARMAMMLGGSVWPPDAPGTEDPAHPLDTSGITAVPAPAAAQPAVDMLTERAAIVLQDRPLIPLTSWLSEALRASLESDRGLQIVTPGHCRISPALRSVLDAPTRWVVQDERCGYYDGTSGAVLRWEDGAFVPDRDESGETPVAEAFADLRPTDDRQLIVSFRTVHAPEADLVLGGALETAWQKLTGTPPAGWSTAEPANVPWSRRQLTDLAYERAPRPTWTVVVGTPDRPALATLRVLRTPRGVEEDVTLTLGYGPGEEPPLEVLPALADELVTRYGLSTLVCRLREAGRDLGVPPRLEKLPVPVGFALGAEEVREVGRAHAARTPLPQAPVRLGPAARPGYYYALGDGQDVQGWEALQTLTHYLRSGGEAPAGAAG</sequence>
<dbReference type="AlphaFoldDB" id="A0A918TJP4"/>
<evidence type="ECO:0000313" key="1">
    <source>
        <dbReference type="EMBL" id="GHC50738.1"/>
    </source>
</evidence>
<dbReference type="Proteomes" id="UP000646244">
    <property type="component" value="Unassembled WGS sequence"/>
</dbReference>
<gene>
    <name evidence="1" type="ORF">GCM10010507_28240</name>
</gene>
<dbReference type="Pfam" id="PF19674">
    <property type="entry name" value="DUF6177"/>
    <property type="match status" value="1"/>
</dbReference>
<proteinExistence type="predicted"/>
<protein>
    <submittedName>
        <fullName evidence="1">Uncharacterized protein</fullName>
    </submittedName>
</protein>
<dbReference type="EMBL" id="BMVB01000008">
    <property type="protein sequence ID" value="GHC50738.1"/>
    <property type="molecule type" value="Genomic_DNA"/>
</dbReference>
<reference evidence="1" key="1">
    <citation type="journal article" date="2014" name="Int. J. Syst. Evol. Microbiol.">
        <title>Complete genome sequence of Corynebacterium casei LMG S-19264T (=DSM 44701T), isolated from a smear-ripened cheese.</title>
        <authorList>
            <consortium name="US DOE Joint Genome Institute (JGI-PGF)"/>
            <person name="Walter F."/>
            <person name="Albersmeier A."/>
            <person name="Kalinowski J."/>
            <person name="Ruckert C."/>
        </authorList>
    </citation>
    <scope>NUCLEOTIDE SEQUENCE</scope>
    <source>
        <strain evidence="1">JCM 4633</strain>
    </source>
</reference>